<reference evidence="10 11" key="1">
    <citation type="journal article" date="2013" name="Genome Announc.">
        <title>Draft Genome Sequence of Desulfotignum phosphitoxidans DSM 13687 Strain FiPS-3.</title>
        <authorList>
            <person name="Poehlein A."/>
            <person name="Daniel R."/>
            <person name="Simeonova D.D."/>
        </authorList>
    </citation>
    <scope>NUCLEOTIDE SEQUENCE [LARGE SCALE GENOMIC DNA]</scope>
    <source>
        <strain evidence="10 11">DSM 13687</strain>
    </source>
</reference>
<keyword evidence="11" id="KW-1185">Reference proteome</keyword>
<keyword evidence="5 9" id="KW-0812">Transmembrane</keyword>
<name>S0G5F9_9BACT</name>
<dbReference type="PANTHER" id="PTHR34702:SF1">
    <property type="entry name" value="NA(+)_H(+) ANTIPORTER SUBUNIT F"/>
    <property type="match status" value="1"/>
</dbReference>
<evidence type="ECO:0000313" key="11">
    <source>
        <dbReference type="Proteomes" id="UP000014216"/>
    </source>
</evidence>
<evidence type="ECO:0000256" key="1">
    <source>
        <dbReference type="ARBA" id="ARBA00004651"/>
    </source>
</evidence>
<evidence type="ECO:0000256" key="2">
    <source>
        <dbReference type="ARBA" id="ARBA00009212"/>
    </source>
</evidence>
<feature type="transmembrane region" description="Helical" evidence="9">
    <location>
        <begin position="6"/>
        <end position="28"/>
    </location>
</feature>
<organism evidence="10 11">
    <name type="scientific">Desulfotignum phosphitoxidans DSM 13687</name>
    <dbReference type="NCBI Taxonomy" id="1286635"/>
    <lineage>
        <taxon>Bacteria</taxon>
        <taxon>Pseudomonadati</taxon>
        <taxon>Thermodesulfobacteriota</taxon>
        <taxon>Desulfobacteria</taxon>
        <taxon>Desulfobacterales</taxon>
        <taxon>Desulfobacteraceae</taxon>
        <taxon>Desulfotignum</taxon>
    </lineage>
</organism>
<dbReference type="InterPro" id="IPR007208">
    <property type="entry name" value="MrpF/PhaF-like"/>
</dbReference>
<comment type="subcellular location">
    <subcellularLocation>
        <location evidence="1">Cell membrane</location>
        <topology evidence="1">Multi-pass membrane protein</topology>
    </subcellularLocation>
</comment>
<dbReference type="GO" id="GO:0015385">
    <property type="term" value="F:sodium:proton antiporter activity"/>
    <property type="evidence" value="ECO:0007669"/>
    <property type="project" value="TreeGrafter"/>
</dbReference>
<evidence type="ECO:0000256" key="5">
    <source>
        <dbReference type="ARBA" id="ARBA00022692"/>
    </source>
</evidence>
<evidence type="ECO:0000256" key="4">
    <source>
        <dbReference type="ARBA" id="ARBA00022475"/>
    </source>
</evidence>
<evidence type="ECO:0000256" key="7">
    <source>
        <dbReference type="ARBA" id="ARBA00023136"/>
    </source>
</evidence>
<dbReference type="GO" id="GO:0005886">
    <property type="term" value="C:plasma membrane"/>
    <property type="evidence" value="ECO:0007669"/>
    <property type="project" value="UniProtKB-SubCell"/>
</dbReference>
<feature type="region of interest" description="Disordered" evidence="8">
    <location>
        <begin position="93"/>
        <end position="115"/>
    </location>
</feature>
<evidence type="ECO:0000313" key="10">
    <source>
        <dbReference type="EMBL" id="EMS79702.1"/>
    </source>
</evidence>
<gene>
    <name evidence="10" type="primary">mnhF</name>
    <name evidence="10" type="ORF">Dpo_4c02540</name>
</gene>
<dbReference type="EMBL" id="APJX01000004">
    <property type="protein sequence ID" value="EMS79702.1"/>
    <property type="molecule type" value="Genomic_DNA"/>
</dbReference>
<keyword evidence="3" id="KW-0813">Transport</keyword>
<dbReference type="OrthoDB" id="9800226at2"/>
<protein>
    <submittedName>
        <fullName evidence="10">Multicomponent Na(+)/H(+) antiporter subunit F</fullName>
    </submittedName>
</protein>
<keyword evidence="6 9" id="KW-1133">Transmembrane helix</keyword>
<dbReference type="RefSeq" id="WP_006965952.1">
    <property type="nucleotide sequence ID" value="NZ_APJX01000004.1"/>
</dbReference>
<dbReference type="PANTHER" id="PTHR34702">
    <property type="entry name" value="NA(+)/H(+) ANTIPORTER SUBUNIT F1"/>
    <property type="match status" value="1"/>
</dbReference>
<evidence type="ECO:0000256" key="9">
    <source>
        <dbReference type="SAM" id="Phobius"/>
    </source>
</evidence>
<dbReference type="AlphaFoldDB" id="S0G5F9"/>
<feature type="transmembrane region" description="Helical" evidence="9">
    <location>
        <begin position="65"/>
        <end position="85"/>
    </location>
</feature>
<comment type="similarity">
    <text evidence="2">Belongs to the CPA3 antiporters (TC 2.A.63) subunit F family.</text>
</comment>
<proteinExistence type="inferred from homology"/>
<dbReference type="Pfam" id="PF04066">
    <property type="entry name" value="MrpF_PhaF"/>
    <property type="match status" value="1"/>
</dbReference>
<comment type="caution">
    <text evidence="10">The sequence shown here is derived from an EMBL/GenBank/DDBJ whole genome shotgun (WGS) entry which is preliminary data.</text>
</comment>
<evidence type="ECO:0000256" key="3">
    <source>
        <dbReference type="ARBA" id="ARBA00022448"/>
    </source>
</evidence>
<evidence type="ECO:0000256" key="6">
    <source>
        <dbReference type="ARBA" id="ARBA00022989"/>
    </source>
</evidence>
<keyword evidence="4" id="KW-1003">Cell membrane</keyword>
<feature type="transmembrane region" description="Helical" evidence="9">
    <location>
        <begin position="40"/>
        <end position="59"/>
    </location>
</feature>
<accession>S0G5F9</accession>
<sequence length="115" mass="12496">MMNSQTFLYGAAQTAMVILLAGMVLVLWRLVKGPTAADRVVAMDLLSVLVVTFLVSLSIHTKETSYLDVAIAYACIAFLGTIALARFIERARGRKPDETDPGHPLTPPSSKKKHP</sequence>
<dbReference type="Proteomes" id="UP000014216">
    <property type="component" value="Unassembled WGS sequence"/>
</dbReference>
<evidence type="ECO:0000256" key="8">
    <source>
        <dbReference type="SAM" id="MobiDB-lite"/>
    </source>
</evidence>
<keyword evidence="7 9" id="KW-0472">Membrane</keyword>